<dbReference type="RefSeq" id="WP_310368144.1">
    <property type="nucleotide sequence ID" value="NZ_JAVDYB010000001.1"/>
</dbReference>
<keyword evidence="5" id="KW-0808">Transferase</keyword>
<dbReference type="Proteomes" id="UP001183643">
    <property type="component" value="Unassembled WGS sequence"/>
</dbReference>
<sequence length="560" mass="60149">MGEERERLRVATLHEYGLLDAPADDELEAVVRVAAQVAGVPTATLNLIDENRQCQLTTTGFAGADSPRDESMCAIRFLEGRPIVVRDARADPDYRDNPWVTGRLAGVRFYASIPLVTPSGHALGTLCVFDAEPGELDERQVARLEDLASVILALFERRRQARIRTRLAAEAELQRAVAQRALRETEARQQLLDAVLDSVDVAIVAVDPFGRVSLFNRAAREWHGVDADASIAPDDVAATYALYEPDGVTPLTAERIPALRALREGTVDHAEMVIAPAGRPARTVIATGRRMVAADGLPLGAVVAMTDVTADRAQRADMHRAHAALNETVAELERSNTELTNFAAVASHDLASPLAVVAGYLELLTDLYGAQLDEQARGWIGTAARSVTRMQGLIQALLTYARAGNAPAVSRPADVAELLGHAMVDLRTEIREKQATVRIAGALPPVSCDPTLIRQLLQNLVGNAIKYRHPDRPPTITVSGGPAEDGLVEIRVADNGIGIPPAHRQRVFDMFAMVDPAKATGHGIGLSTCLRIVQRHGGRIGAEETPGGGTTIVFALPRTP</sequence>
<dbReference type="InterPro" id="IPR036890">
    <property type="entry name" value="HATPase_C_sf"/>
</dbReference>
<dbReference type="SUPFAM" id="SSF55874">
    <property type="entry name" value="ATPase domain of HSP90 chaperone/DNA topoisomerase II/histidine kinase"/>
    <property type="match status" value="1"/>
</dbReference>
<evidence type="ECO:0000313" key="13">
    <source>
        <dbReference type="Proteomes" id="UP001183643"/>
    </source>
</evidence>
<gene>
    <name evidence="12" type="ORF">J2S41_002960</name>
</gene>
<proteinExistence type="predicted"/>
<comment type="caution">
    <text evidence="12">The sequence shown here is derived from an EMBL/GenBank/DDBJ whole genome shotgun (WGS) entry which is preliminary data.</text>
</comment>
<dbReference type="EMBL" id="JAVDYB010000001">
    <property type="protein sequence ID" value="MDR7276182.1"/>
    <property type="molecule type" value="Genomic_DNA"/>
</dbReference>
<dbReference type="PANTHER" id="PTHR42878:SF15">
    <property type="entry name" value="BACTERIOPHYTOCHROME"/>
    <property type="match status" value="1"/>
</dbReference>
<dbReference type="InterPro" id="IPR005467">
    <property type="entry name" value="His_kinase_dom"/>
</dbReference>
<dbReference type="Gene3D" id="3.30.450.40">
    <property type="match status" value="1"/>
</dbReference>
<evidence type="ECO:0000256" key="2">
    <source>
        <dbReference type="ARBA" id="ARBA00004236"/>
    </source>
</evidence>
<keyword evidence="7" id="KW-0902">Two-component regulatory system</keyword>
<evidence type="ECO:0000256" key="8">
    <source>
        <dbReference type="ARBA" id="ARBA00023136"/>
    </source>
</evidence>
<evidence type="ECO:0000259" key="10">
    <source>
        <dbReference type="PROSITE" id="PS50109"/>
    </source>
</evidence>
<dbReference type="InterPro" id="IPR050351">
    <property type="entry name" value="BphY/WalK/GraS-like"/>
</dbReference>
<dbReference type="GO" id="GO:0030295">
    <property type="term" value="F:protein kinase activator activity"/>
    <property type="evidence" value="ECO:0007669"/>
    <property type="project" value="TreeGrafter"/>
</dbReference>
<dbReference type="Gene3D" id="3.30.565.10">
    <property type="entry name" value="Histidine kinase-like ATPase, C-terminal domain"/>
    <property type="match status" value="1"/>
</dbReference>
<dbReference type="EC" id="2.7.13.3" evidence="3"/>
<dbReference type="InterPro" id="IPR029016">
    <property type="entry name" value="GAF-like_dom_sf"/>
</dbReference>
<organism evidence="12 13">
    <name type="scientific">Catenuloplanes atrovinosus</name>
    <dbReference type="NCBI Taxonomy" id="137266"/>
    <lineage>
        <taxon>Bacteria</taxon>
        <taxon>Bacillati</taxon>
        <taxon>Actinomycetota</taxon>
        <taxon>Actinomycetes</taxon>
        <taxon>Micromonosporales</taxon>
        <taxon>Micromonosporaceae</taxon>
        <taxon>Catenuloplanes</taxon>
    </lineage>
</organism>
<dbReference type="Pfam" id="PF00512">
    <property type="entry name" value="HisKA"/>
    <property type="match status" value="1"/>
</dbReference>
<dbReference type="GO" id="GO:0000155">
    <property type="term" value="F:phosphorelay sensor kinase activity"/>
    <property type="evidence" value="ECO:0007669"/>
    <property type="project" value="InterPro"/>
</dbReference>
<reference evidence="12" key="1">
    <citation type="submission" date="2023-07" db="EMBL/GenBank/DDBJ databases">
        <title>Sequencing the genomes of 1000 actinobacteria strains.</title>
        <authorList>
            <person name="Klenk H.-P."/>
        </authorList>
    </citation>
    <scope>NUCLEOTIDE SEQUENCE</scope>
    <source>
        <strain evidence="12">DSM 44707</strain>
    </source>
</reference>
<dbReference type="Gene3D" id="1.10.287.130">
    <property type="match status" value="1"/>
</dbReference>
<evidence type="ECO:0000259" key="11">
    <source>
        <dbReference type="PROSITE" id="PS50112"/>
    </source>
</evidence>
<feature type="domain" description="Histidine kinase" evidence="10">
    <location>
        <begin position="345"/>
        <end position="560"/>
    </location>
</feature>
<dbReference type="InterPro" id="IPR035965">
    <property type="entry name" value="PAS-like_dom_sf"/>
</dbReference>
<comment type="catalytic activity">
    <reaction evidence="1">
        <text>ATP + protein L-histidine = ADP + protein N-phospho-L-histidine.</text>
        <dbReference type="EC" id="2.7.13.3"/>
    </reaction>
</comment>
<dbReference type="CDD" id="cd00082">
    <property type="entry name" value="HisKA"/>
    <property type="match status" value="1"/>
</dbReference>
<evidence type="ECO:0000256" key="3">
    <source>
        <dbReference type="ARBA" id="ARBA00012438"/>
    </source>
</evidence>
<dbReference type="InterPro" id="IPR003594">
    <property type="entry name" value="HATPase_dom"/>
</dbReference>
<dbReference type="SUPFAM" id="SSF47384">
    <property type="entry name" value="Homodimeric domain of signal transducing histidine kinase"/>
    <property type="match status" value="1"/>
</dbReference>
<accession>A0AAE3YPC5</accession>
<dbReference type="SUPFAM" id="SSF55785">
    <property type="entry name" value="PYP-like sensor domain (PAS domain)"/>
    <property type="match status" value="1"/>
</dbReference>
<dbReference type="SMART" id="SM00388">
    <property type="entry name" value="HisKA"/>
    <property type="match status" value="1"/>
</dbReference>
<evidence type="ECO:0000256" key="7">
    <source>
        <dbReference type="ARBA" id="ARBA00023012"/>
    </source>
</evidence>
<dbReference type="Pfam" id="PF02518">
    <property type="entry name" value="HATPase_c"/>
    <property type="match status" value="1"/>
</dbReference>
<dbReference type="GO" id="GO:0005886">
    <property type="term" value="C:plasma membrane"/>
    <property type="evidence" value="ECO:0007669"/>
    <property type="project" value="UniProtKB-SubCell"/>
</dbReference>
<dbReference type="PROSITE" id="PS50112">
    <property type="entry name" value="PAS"/>
    <property type="match status" value="1"/>
</dbReference>
<dbReference type="PRINTS" id="PR00344">
    <property type="entry name" value="BCTRLSENSOR"/>
</dbReference>
<dbReference type="InterPro" id="IPR003661">
    <property type="entry name" value="HisK_dim/P_dom"/>
</dbReference>
<evidence type="ECO:0000256" key="9">
    <source>
        <dbReference type="ARBA" id="ARBA00039401"/>
    </source>
</evidence>
<comment type="subcellular location">
    <subcellularLocation>
        <location evidence="2">Cell membrane</location>
    </subcellularLocation>
</comment>
<dbReference type="GO" id="GO:0000156">
    <property type="term" value="F:phosphorelay response regulator activity"/>
    <property type="evidence" value="ECO:0007669"/>
    <property type="project" value="TreeGrafter"/>
</dbReference>
<feature type="domain" description="PAS" evidence="11">
    <location>
        <begin position="188"/>
        <end position="265"/>
    </location>
</feature>
<keyword evidence="6 12" id="KW-0418">Kinase</keyword>
<dbReference type="SUPFAM" id="SSF55781">
    <property type="entry name" value="GAF domain-like"/>
    <property type="match status" value="1"/>
</dbReference>
<keyword evidence="13" id="KW-1185">Reference proteome</keyword>
<dbReference type="AlphaFoldDB" id="A0AAE3YPC5"/>
<keyword evidence="8" id="KW-0472">Membrane</keyword>
<dbReference type="PROSITE" id="PS50109">
    <property type="entry name" value="HIS_KIN"/>
    <property type="match status" value="1"/>
</dbReference>
<dbReference type="PANTHER" id="PTHR42878">
    <property type="entry name" value="TWO-COMPONENT HISTIDINE KINASE"/>
    <property type="match status" value="1"/>
</dbReference>
<dbReference type="InterPro" id="IPR036097">
    <property type="entry name" value="HisK_dim/P_sf"/>
</dbReference>
<dbReference type="InterPro" id="IPR003018">
    <property type="entry name" value="GAF"/>
</dbReference>
<dbReference type="Pfam" id="PF01590">
    <property type="entry name" value="GAF"/>
    <property type="match status" value="1"/>
</dbReference>
<evidence type="ECO:0000256" key="6">
    <source>
        <dbReference type="ARBA" id="ARBA00022777"/>
    </source>
</evidence>
<evidence type="ECO:0000256" key="1">
    <source>
        <dbReference type="ARBA" id="ARBA00000085"/>
    </source>
</evidence>
<dbReference type="GO" id="GO:0007234">
    <property type="term" value="P:osmosensory signaling via phosphorelay pathway"/>
    <property type="evidence" value="ECO:0007669"/>
    <property type="project" value="TreeGrafter"/>
</dbReference>
<evidence type="ECO:0000256" key="4">
    <source>
        <dbReference type="ARBA" id="ARBA00022553"/>
    </source>
</evidence>
<dbReference type="Gene3D" id="3.30.450.20">
    <property type="entry name" value="PAS domain"/>
    <property type="match status" value="1"/>
</dbReference>
<dbReference type="InterPro" id="IPR000014">
    <property type="entry name" value="PAS"/>
</dbReference>
<protein>
    <recommendedName>
        <fullName evidence="9">Sensor-like histidine kinase SenX3</fullName>
        <ecNumber evidence="3">2.7.13.3</ecNumber>
    </recommendedName>
</protein>
<name>A0AAE3YPC5_9ACTN</name>
<evidence type="ECO:0000256" key="5">
    <source>
        <dbReference type="ARBA" id="ARBA00022679"/>
    </source>
</evidence>
<dbReference type="InterPro" id="IPR004358">
    <property type="entry name" value="Sig_transdc_His_kin-like_C"/>
</dbReference>
<evidence type="ECO:0000313" key="12">
    <source>
        <dbReference type="EMBL" id="MDR7276182.1"/>
    </source>
</evidence>
<keyword evidence="4" id="KW-0597">Phosphoprotein</keyword>
<dbReference type="SMART" id="SM00065">
    <property type="entry name" value="GAF"/>
    <property type="match status" value="1"/>
</dbReference>
<dbReference type="SMART" id="SM00387">
    <property type="entry name" value="HATPase_c"/>
    <property type="match status" value="1"/>
</dbReference>